<organism evidence="1 2">
    <name type="scientific">Pyronema omphalodes (strain CBS 100304)</name>
    <name type="common">Pyronema confluens</name>
    <dbReference type="NCBI Taxonomy" id="1076935"/>
    <lineage>
        <taxon>Eukaryota</taxon>
        <taxon>Fungi</taxon>
        <taxon>Dikarya</taxon>
        <taxon>Ascomycota</taxon>
        <taxon>Pezizomycotina</taxon>
        <taxon>Pezizomycetes</taxon>
        <taxon>Pezizales</taxon>
        <taxon>Pyronemataceae</taxon>
        <taxon>Pyronema</taxon>
    </lineage>
</organism>
<gene>
    <name evidence="1" type="ORF">PCON_09734</name>
</gene>
<name>U4L998_PYROM</name>
<reference evidence="1 2" key="1">
    <citation type="journal article" date="2013" name="PLoS Genet.">
        <title>The genome and development-dependent transcriptomes of Pyronema confluens: a window into fungal evolution.</title>
        <authorList>
            <person name="Traeger S."/>
            <person name="Altegoer F."/>
            <person name="Freitag M."/>
            <person name="Gabaldon T."/>
            <person name="Kempken F."/>
            <person name="Kumar A."/>
            <person name="Marcet-Houben M."/>
            <person name="Poggeler S."/>
            <person name="Stajich J.E."/>
            <person name="Nowrousian M."/>
        </authorList>
    </citation>
    <scope>NUCLEOTIDE SEQUENCE [LARGE SCALE GENOMIC DNA]</scope>
    <source>
        <strain evidence="2">CBS 100304</strain>
        <tissue evidence="1">Vegetative mycelium</tissue>
    </source>
</reference>
<sequence>MFVATRVSLRHCRGIETIYSSQ</sequence>
<evidence type="ECO:0000313" key="1">
    <source>
        <dbReference type="EMBL" id="CCX10141.1"/>
    </source>
</evidence>
<dbReference type="EMBL" id="HF935514">
    <property type="protein sequence ID" value="CCX10141.1"/>
    <property type="molecule type" value="Genomic_DNA"/>
</dbReference>
<dbReference type="Proteomes" id="UP000018144">
    <property type="component" value="Unassembled WGS sequence"/>
</dbReference>
<proteinExistence type="predicted"/>
<evidence type="ECO:0000313" key="2">
    <source>
        <dbReference type="Proteomes" id="UP000018144"/>
    </source>
</evidence>
<accession>U4L998</accession>
<dbReference type="AlphaFoldDB" id="U4L998"/>
<protein>
    <submittedName>
        <fullName evidence="1">Uncharacterized protein</fullName>
    </submittedName>
</protein>
<keyword evidence="2" id="KW-1185">Reference proteome</keyword>